<organism evidence="1 2">
    <name type="scientific">Laccaria amethystina LaAM-08-1</name>
    <dbReference type="NCBI Taxonomy" id="1095629"/>
    <lineage>
        <taxon>Eukaryota</taxon>
        <taxon>Fungi</taxon>
        <taxon>Dikarya</taxon>
        <taxon>Basidiomycota</taxon>
        <taxon>Agaricomycotina</taxon>
        <taxon>Agaricomycetes</taxon>
        <taxon>Agaricomycetidae</taxon>
        <taxon>Agaricales</taxon>
        <taxon>Agaricineae</taxon>
        <taxon>Hydnangiaceae</taxon>
        <taxon>Laccaria</taxon>
    </lineage>
</organism>
<dbReference type="EMBL" id="KN838556">
    <property type="protein sequence ID" value="KIK05907.1"/>
    <property type="molecule type" value="Genomic_DNA"/>
</dbReference>
<reference evidence="2" key="2">
    <citation type="submission" date="2015-01" db="EMBL/GenBank/DDBJ databases">
        <title>Evolutionary Origins and Diversification of the Mycorrhizal Mutualists.</title>
        <authorList>
            <consortium name="DOE Joint Genome Institute"/>
            <consortium name="Mycorrhizal Genomics Consortium"/>
            <person name="Kohler A."/>
            <person name="Kuo A."/>
            <person name="Nagy L.G."/>
            <person name="Floudas D."/>
            <person name="Copeland A."/>
            <person name="Barry K.W."/>
            <person name="Cichocki N."/>
            <person name="Veneault-Fourrey C."/>
            <person name="LaButti K."/>
            <person name="Lindquist E.A."/>
            <person name="Lipzen A."/>
            <person name="Lundell T."/>
            <person name="Morin E."/>
            <person name="Murat C."/>
            <person name="Riley R."/>
            <person name="Ohm R."/>
            <person name="Sun H."/>
            <person name="Tunlid A."/>
            <person name="Henrissat B."/>
            <person name="Grigoriev I.V."/>
            <person name="Hibbett D.S."/>
            <person name="Martin F."/>
        </authorList>
    </citation>
    <scope>NUCLEOTIDE SEQUENCE [LARGE SCALE GENOMIC DNA]</scope>
    <source>
        <strain evidence="2">LaAM-08-1</strain>
    </source>
</reference>
<evidence type="ECO:0000313" key="2">
    <source>
        <dbReference type="Proteomes" id="UP000054477"/>
    </source>
</evidence>
<name>A0A0C9Y6S4_9AGAR</name>
<evidence type="ECO:0000313" key="1">
    <source>
        <dbReference type="EMBL" id="KIK05907.1"/>
    </source>
</evidence>
<dbReference type="Proteomes" id="UP000054477">
    <property type="component" value="Unassembled WGS sequence"/>
</dbReference>
<keyword evidence="2" id="KW-1185">Reference proteome</keyword>
<accession>A0A0C9Y6S4</accession>
<dbReference type="AlphaFoldDB" id="A0A0C9Y6S4"/>
<sequence>MSMDHKTYLVPLHRTWTATRCFECSFSCDEITTHFTTDNNNRPFVAPRPFRTSNLCQQIVRPNRRPRWTLESTFAPLELGRLGENNCRSEWSSGFGAGKLGQSCPLVEGALFSLVWQAISSVCVYFKPTVAIPKIEPVDLQHTGRASLISFVAGGGLRI</sequence>
<dbReference type="HOGENOM" id="CLU_1661043_0_0_1"/>
<protein>
    <submittedName>
        <fullName evidence="1">Uncharacterized protein</fullName>
    </submittedName>
</protein>
<gene>
    <name evidence="1" type="ORF">K443DRAFT_317781</name>
</gene>
<proteinExistence type="predicted"/>
<reference evidence="1 2" key="1">
    <citation type="submission" date="2014-04" db="EMBL/GenBank/DDBJ databases">
        <authorList>
            <consortium name="DOE Joint Genome Institute"/>
            <person name="Kuo A."/>
            <person name="Kohler A."/>
            <person name="Nagy L.G."/>
            <person name="Floudas D."/>
            <person name="Copeland A."/>
            <person name="Barry K.W."/>
            <person name="Cichocki N."/>
            <person name="Veneault-Fourrey C."/>
            <person name="LaButti K."/>
            <person name="Lindquist E.A."/>
            <person name="Lipzen A."/>
            <person name="Lundell T."/>
            <person name="Morin E."/>
            <person name="Murat C."/>
            <person name="Sun H."/>
            <person name="Tunlid A."/>
            <person name="Henrissat B."/>
            <person name="Grigoriev I.V."/>
            <person name="Hibbett D.S."/>
            <person name="Martin F."/>
            <person name="Nordberg H.P."/>
            <person name="Cantor M.N."/>
            <person name="Hua S.X."/>
        </authorList>
    </citation>
    <scope>NUCLEOTIDE SEQUENCE [LARGE SCALE GENOMIC DNA]</scope>
    <source>
        <strain evidence="1 2">LaAM-08-1</strain>
    </source>
</reference>